<gene>
    <name evidence="2" type="ORF">BU16DRAFT_360299</name>
</gene>
<evidence type="ECO:0000313" key="2">
    <source>
        <dbReference type="EMBL" id="KAF2495900.1"/>
    </source>
</evidence>
<accession>A0A6A6QVH6</accession>
<proteinExistence type="predicted"/>
<dbReference type="EMBL" id="MU004188">
    <property type="protein sequence ID" value="KAF2495900.1"/>
    <property type="molecule type" value="Genomic_DNA"/>
</dbReference>
<feature type="compositionally biased region" description="Basic residues" evidence="1">
    <location>
        <begin position="29"/>
        <end position="40"/>
    </location>
</feature>
<dbReference type="Proteomes" id="UP000799750">
    <property type="component" value="Unassembled WGS sequence"/>
</dbReference>
<dbReference type="AlphaFoldDB" id="A0A6A6QVH6"/>
<evidence type="ECO:0000256" key="1">
    <source>
        <dbReference type="SAM" id="MobiDB-lite"/>
    </source>
</evidence>
<organism evidence="2 3">
    <name type="scientific">Lophium mytilinum</name>
    <dbReference type="NCBI Taxonomy" id="390894"/>
    <lineage>
        <taxon>Eukaryota</taxon>
        <taxon>Fungi</taxon>
        <taxon>Dikarya</taxon>
        <taxon>Ascomycota</taxon>
        <taxon>Pezizomycotina</taxon>
        <taxon>Dothideomycetes</taxon>
        <taxon>Pleosporomycetidae</taxon>
        <taxon>Mytilinidiales</taxon>
        <taxon>Mytilinidiaceae</taxon>
        <taxon>Lophium</taxon>
    </lineage>
</organism>
<name>A0A6A6QVH6_9PEZI</name>
<sequence>MLTPSPHLHILYERHDCISLPLPPRRLRRRRFPQRRRPSRPRASGWRRRDSVSALDPDVFTPYSQFLATPHLLKPATPLLQLSTATSTRATVQATTTSGAMPLRAATRTGPTVRRSECTVSTSSSAVKWSSMKSQTVAL</sequence>
<keyword evidence="3" id="KW-1185">Reference proteome</keyword>
<protein>
    <submittedName>
        <fullName evidence="2">Uncharacterized protein</fullName>
    </submittedName>
</protein>
<reference evidence="2" key="1">
    <citation type="journal article" date="2020" name="Stud. Mycol.">
        <title>101 Dothideomycetes genomes: a test case for predicting lifestyles and emergence of pathogens.</title>
        <authorList>
            <person name="Haridas S."/>
            <person name="Albert R."/>
            <person name="Binder M."/>
            <person name="Bloem J."/>
            <person name="Labutti K."/>
            <person name="Salamov A."/>
            <person name="Andreopoulos B."/>
            <person name="Baker S."/>
            <person name="Barry K."/>
            <person name="Bills G."/>
            <person name="Bluhm B."/>
            <person name="Cannon C."/>
            <person name="Castanera R."/>
            <person name="Culley D."/>
            <person name="Daum C."/>
            <person name="Ezra D."/>
            <person name="Gonzalez J."/>
            <person name="Henrissat B."/>
            <person name="Kuo A."/>
            <person name="Liang C."/>
            <person name="Lipzen A."/>
            <person name="Lutzoni F."/>
            <person name="Magnuson J."/>
            <person name="Mondo S."/>
            <person name="Nolan M."/>
            <person name="Ohm R."/>
            <person name="Pangilinan J."/>
            <person name="Park H.-J."/>
            <person name="Ramirez L."/>
            <person name="Alfaro M."/>
            <person name="Sun H."/>
            <person name="Tritt A."/>
            <person name="Yoshinaga Y."/>
            <person name="Zwiers L.-H."/>
            <person name="Turgeon B."/>
            <person name="Goodwin S."/>
            <person name="Spatafora J."/>
            <person name="Crous P."/>
            <person name="Grigoriev I."/>
        </authorList>
    </citation>
    <scope>NUCLEOTIDE SEQUENCE</scope>
    <source>
        <strain evidence="2">CBS 269.34</strain>
    </source>
</reference>
<evidence type="ECO:0000313" key="3">
    <source>
        <dbReference type="Proteomes" id="UP000799750"/>
    </source>
</evidence>
<feature type="region of interest" description="Disordered" evidence="1">
    <location>
        <begin position="29"/>
        <end position="51"/>
    </location>
</feature>